<proteinExistence type="predicted"/>
<gene>
    <name evidence="2" type="ORF">GLYMA_03G074100</name>
</gene>
<sequence>MERVLVEVLRDQRNLGNKSDRAWKRVAYNTTLAMLSVNFKVQVTWENAKTWVKLWRSWYGVVSDILSQSGFEWDDTKYMITVGDENAWNKYVSVSSVLHYYFIGVSNILYNI</sequence>
<reference evidence="2 3" key="1">
    <citation type="journal article" date="2010" name="Nature">
        <title>Genome sequence of the palaeopolyploid soybean.</title>
        <authorList>
            <person name="Schmutz J."/>
            <person name="Cannon S.B."/>
            <person name="Schlueter J."/>
            <person name="Ma J."/>
            <person name="Mitros T."/>
            <person name="Nelson W."/>
            <person name="Hyten D.L."/>
            <person name="Song Q."/>
            <person name="Thelen J.J."/>
            <person name="Cheng J."/>
            <person name="Xu D."/>
            <person name="Hellsten U."/>
            <person name="May G.D."/>
            <person name="Yu Y."/>
            <person name="Sakurai T."/>
            <person name="Umezawa T."/>
            <person name="Bhattacharyya M.K."/>
            <person name="Sandhu D."/>
            <person name="Valliyodan B."/>
            <person name="Lindquist E."/>
            <person name="Peto M."/>
            <person name="Grant D."/>
            <person name="Shu S."/>
            <person name="Goodstein D."/>
            <person name="Barry K."/>
            <person name="Futrell-Griggs M."/>
            <person name="Abernathy B."/>
            <person name="Du J."/>
            <person name="Tian Z."/>
            <person name="Zhu L."/>
            <person name="Gill N."/>
            <person name="Joshi T."/>
            <person name="Libault M."/>
            <person name="Sethuraman A."/>
            <person name="Zhang X.-C."/>
            <person name="Shinozaki K."/>
            <person name="Nguyen H.T."/>
            <person name="Wing R.A."/>
            <person name="Cregan P."/>
            <person name="Specht J."/>
            <person name="Grimwood J."/>
            <person name="Rokhsar D."/>
            <person name="Stacey G."/>
            <person name="Shoemaker R.C."/>
            <person name="Jackson S.A."/>
        </authorList>
    </citation>
    <scope>NUCLEOTIDE SEQUENCE</scope>
    <source>
        <strain evidence="3">cv. Williams 82</strain>
        <tissue evidence="2">Callus</tissue>
    </source>
</reference>
<feature type="domain" description="Myb/SANT-like" evidence="1">
    <location>
        <begin position="1"/>
        <end position="91"/>
    </location>
</feature>
<reference evidence="2" key="3">
    <citation type="submission" date="2018-07" db="EMBL/GenBank/DDBJ databases">
        <title>WGS assembly of Glycine max.</title>
        <authorList>
            <person name="Schmutz J."/>
            <person name="Cannon S."/>
            <person name="Schlueter J."/>
            <person name="Ma J."/>
            <person name="Mitros T."/>
            <person name="Nelson W."/>
            <person name="Hyten D."/>
            <person name="Song Q."/>
            <person name="Thelen J."/>
            <person name="Cheng J."/>
            <person name="Xu D."/>
            <person name="Hellsten U."/>
            <person name="May G."/>
            <person name="Yu Y."/>
            <person name="Sakurai T."/>
            <person name="Umezawa T."/>
            <person name="Bhattacharyya M."/>
            <person name="Sandhu D."/>
            <person name="Valliyodan B."/>
            <person name="Lindquist E."/>
            <person name="Peto M."/>
            <person name="Grant D."/>
            <person name="Shu S."/>
            <person name="Goodstein D."/>
            <person name="Barry K."/>
            <person name="Futrell-Griggs M."/>
            <person name="Abernathy B."/>
            <person name="Du J."/>
            <person name="Tian Z."/>
            <person name="Zhu L."/>
            <person name="Gill N."/>
            <person name="Joshi T."/>
            <person name="Libault M."/>
            <person name="Sethuraman A."/>
            <person name="Zhang X."/>
            <person name="Shinozaki K."/>
            <person name="Nguyen H."/>
            <person name="Wing R."/>
            <person name="Cregan P."/>
            <person name="Specht J."/>
            <person name="Grimwood J."/>
            <person name="Rokhsar D."/>
            <person name="Stacey G."/>
            <person name="Shoemaker R."/>
            <person name="Jackson S."/>
        </authorList>
    </citation>
    <scope>NUCLEOTIDE SEQUENCE</scope>
    <source>
        <tissue evidence="2">Callus</tissue>
    </source>
</reference>
<dbReference type="Gramene" id="KRH65974">
    <property type="protein sequence ID" value="KRH65974"/>
    <property type="gene ID" value="GLYMA_03G074100"/>
</dbReference>
<dbReference type="InterPro" id="IPR024752">
    <property type="entry name" value="Myb/SANT-like_dom"/>
</dbReference>
<evidence type="ECO:0000313" key="4">
    <source>
        <dbReference type="Proteomes" id="UP000008827"/>
    </source>
</evidence>
<evidence type="ECO:0000313" key="2">
    <source>
        <dbReference type="EMBL" id="KRH65974.1"/>
    </source>
</evidence>
<dbReference type="PANTHER" id="PTHR46929:SF3">
    <property type="entry name" value="MYB_SANT-LIKE DOMAIN-CONTAINING PROTEIN"/>
    <property type="match status" value="1"/>
</dbReference>
<accession>A0A0R0KFY2</accession>
<organism evidence="2">
    <name type="scientific">Glycine max</name>
    <name type="common">Soybean</name>
    <name type="synonym">Glycine hispida</name>
    <dbReference type="NCBI Taxonomy" id="3847"/>
    <lineage>
        <taxon>Eukaryota</taxon>
        <taxon>Viridiplantae</taxon>
        <taxon>Streptophyta</taxon>
        <taxon>Embryophyta</taxon>
        <taxon>Tracheophyta</taxon>
        <taxon>Spermatophyta</taxon>
        <taxon>Magnoliopsida</taxon>
        <taxon>eudicotyledons</taxon>
        <taxon>Gunneridae</taxon>
        <taxon>Pentapetalae</taxon>
        <taxon>rosids</taxon>
        <taxon>fabids</taxon>
        <taxon>Fabales</taxon>
        <taxon>Fabaceae</taxon>
        <taxon>Papilionoideae</taxon>
        <taxon>50 kb inversion clade</taxon>
        <taxon>NPAAA clade</taxon>
        <taxon>indigoferoid/millettioid clade</taxon>
        <taxon>Phaseoleae</taxon>
        <taxon>Glycine</taxon>
        <taxon>Glycine subgen. Soja</taxon>
    </lineage>
</organism>
<protein>
    <recommendedName>
        <fullName evidence="1">Myb/SANT-like domain-containing protein</fullName>
    </recommendedName>
</protein>
<dbReference type="EnsemblPlants" id="KRH65974">
    <property type="protein sequence ID" value="KRH65974"/>
    <property type="gene ID" value="GLYMA_03G074100"/>
</dbReference>
<dbReference type="InParanoid" id="A0A0R0KFY2"/>
<evidence type="ECO:0000259" key="1">
    <source>
        <dbReference type="Pfam" id="PF12776"/>
    </source>
</evidence>
<dbReference type="EMBL" id="CM000836">
    <property type="protein sequence ID" value="KRH65974.1"/>
    <property type="molecule type" value="Genomic_DNA"/>
</dbReference>
<dbReference type="Proteomes" id="UP000008827">
    <property type="component" value="Chromosome 3"/>
</dbReference>
<reference evidence="3" key="2">
    <citation type="submission" date="2018-02" db="UniProtKB">
        <authorList>
            <consortium name="EnsemblPlants"/>
        </authorList>
    </citation>
    <scope>IDENTIFICATION</scope>
    <source>
        <strain evidence="3">Williams 82</strain>
    </source>
</reference>
<dbReference type="AlphaFoldDB" id="A0A0R0KFY2"/>
<evidence type="ECO:0000313" key="3">
    <source>
        <dbReference type="EnsemblPlants" id="KRH65974"/>
    </source>
</evidence>
<name>A0A0R0KFY2_SOYBN</name>
<dbReference type="PANTHER" id="PTHR46929">
    <property type="entry name" value="EXPRESSED PROTEIN"/>
    <property type="match status" value="1"/>
</dbReference>
<keyword evidence="4" id="KW-1185">Reference proteome</keyword>
<dbReference type="Pfam" id="PF12776">
    <property type="entry name" value="Myb_DNA-bind_3"/>
    <property type="match status" value="1"/>
</dbReference>